<feature type="transmembrane region" description="Helical" evidence="12">
    <location>
        <begin position="333"/>
        <end position="358"/>
    </location>
</feature>
<dbReference type="PROSITE" id="PS50283">
    <property type="entry name" value="NA_SOLUT_SYMP_3"/>
    <property type="match status" value="1"/>
</dbReference>
<dbReference type="GO" id="GO:0015293">
    <property type="term" value="F:symporter activity"/>
    <property type="evidence" value="ECO:0007669"/>
    <property type="project" value="TreeGrafter"/>
</dbReference>
<keyword evidence="3" id="KW-0813">Transport</keyword>
<evidence type="ECO:0000256" key="4">
    <source>
        <dbReference type="ARBA" id="ARBA00022475"/>
    </source>
</evidence>
<dbReference type="Pfam" id="PF00474">
    <property type="entry name" value="SSF"/>
    <property type="match status" value="1"/>
</dbReference>
<feature type="transmembrane region" description="Helical" evidence="12">
    <location>
        <begin position="434"/>
        <end position="452"/>
    </location>
</feature>
<sequence>MSSTLILTVIALYFVLLISISFITSKGAKNSTFYSGDRNSKWYLVAYGMIGASLSGVTFISVPGEVDSLGFSYMQMVIGYLIGYAIIAFVLMPLYYRLNVTSIYAYLGERFGNTAHKTGAAFFIISRILGASIRLFLVADILQFFVFKDMGVSFYVTVFITLVLIYLYTYRGGIKTIVWTDTLQTTFMLGALGISIYLISQQFGAAQSWEHLEGIGAMDWFVSEDGNAKNYWLKYILAGMFITLGMTGLDQDMMQKNLTCKNIKEAQKNMMSFSVILFFSNLLFLVLGGMLFLYIQESPELLEVFNAMEADKRNDRLFPLIALKGELGTGLGITFLLGLIAAAYSSADSALTSLTTSVSLDLFRIDRLEENKSQRYRKIIQLCITLLIFITICLANIYKEQNVLRTLFVMASYTYGPLLGLFFFGILSKRKVNATALLIICISIPTALIVLMNHSKDIFGDFLIGSELLGINGLLCYSALYVASLFSKQN</sequence>
<dbReference type="CDD" id="cd10326">
    <property type="entry name" value="SLC5sbd_NIS-like"/>
    <property type="match status" value="1"/>
</dbReference>
<feature type="transmembrane region" description="Helical" evidence="12">
    <location>
        <begin position="152"/>
        <end position="170"/>
    </location>
</feature>
<organism evidence="13 14">
    <name type="scientific">Lishizhenia tianjinensis</name>
    <dbReference type="NCBI Taxonomy" id="477690"/>
    <lineage>
        <taxon>Bacteria</taxon>
        <taxon>Pseudomonadati</taxon>
        <taxon>Bacteroidota</taxon>
        <taxon>Flavobacteriia</taxon>
        <taxon>Flavobacteriales</taxon>
        <taxon>Crocinitomicaceae</taxon>
        <taxon>Lishizhenia</taxon>
    </lineage>
</organism>
<dbReference type="InterPro" id="IPR051163">
    <property type="entry name" value="Sodium:Solute_Symporter_SSF"/>
</dbReference>
<feature type="transmembrane region" description="Helical" evidence="12">
    <location>
        <begin position="404"/>
        <end position="427"/>
    </location>
</feature>
<dbReference type="Proteomes" id="UP000236454">
    <property type="component" value="Unassembled WGS sequence"/>
</dbReference>
<name>A0A1I6Y8V3_9FLAO</name>
<evidence type="ECO:0000256" key="10">
    <source>
        <dbReference type="ARBA" id="ARBA00023201"/>
    </source>
</evidence>
<feature type="transmembrane region" description="Helical" evidence="12">
    <location>
        <begin position="6"/>
        <end position="23"/>
    </location>
</feature>
<feature type="transmembrane region" description="Helical" evidence="12">
    <location>
        <begin position="182"/>
        <end position="200"/>
    </location>
</feature>
<keyword evidence="6 12" id="KW-1133">Transmembrane helix</keyword>
<keyword evidence="8" id="KW-0406">Ion transport</keyword>
<evidence type="ECO:0000256" key="8">
    <source>
        <dbReference type="ARBA" id="ARBA00023065"/>
    </source>
</evidence>
<dbReference type="PANTHER" id="PTHR42985">
    <property type="entry name" value="SODIUM-COUPLED MONOCARBOXYLATE TRANSPORTER"/>
    <property type="match status" value="1"/>
</dbReference>
<feature type="transmembrane region" description="Helical" evidence="12">
    <location>
        <begin position="379"/>
        <end position="398"/>
    </location>
</feature>
<evidence type="ECO:0000256" key="3">
    <source>
        <dbReference type="ARBA" id="ARBA00022448"/>
    </source>
</evidence>
<feature type="transmembrane region" description="Helical" evidence="12">
    <location>
        <begin position="119"/>
        <end position="146"/>
    </location>
</feature>
<dbReference type="InterPro" id="IPR038377">
    <property type="entry name" value="Na/Glc_symporter_sf"/>
</dbReference>
<protein>
    <submittedName>
        <fullName evidence="13">Transporter, SSS family</fullName>
    </submittedName>
</protein>
<reference evidence="13 14" key="1">
    <citation type="submission" date="2016-10" db="EMBL/GenBank/DDBJ databases">
        <authorList>
            <person name="de Groot N.N."/>
        </authorList>
    </citation>
    <scope>NUCLEOTIDE SEQUENCE [LARGE SCALE GENOMIC DNA]</scope>
    <source>
        <strain evidence="13 14">CGMCC 1.7005</strain>
    </source>
</reference>
<dbReference type="STRING" id="477690.SAMN05216474_0720"/>
<feature type="transmembrane region" description="Helical" evidence="12">
    <location>
        <begin position="270"/>
        <end position="295"/>
    </location>
</feature>
<evidence type="ECO:0000256" key="11">
    <source>
        <dbReference type="RuleBase" id="RU362091"/>
    </source>
</evidence>
<keyword evidence="4" id="KW-1003">Cell membrane</keyword>
<gene>
    <name evidence="13" type="ORF">SAMN05216474_0720</name>
</gene>
<evidence type="ECO:0000256" key="7">
    <source>
        <dbReference type="ARBA" id="ARBA00023053"/>
    </source>
</evidence>
<keyword evidence="14" id="KW-1185">Reference proteome</keyword>
<accession>A0A1I6Y8V3</accession>
<comment type="similarity">
    <text evidence="2 11">Belongs to the sodium:solute symporter (SSF) (TC 2.A.21) family.</text>
</comment>
<feature type="transmembrane region" description="Helical" evidence="12">
    <location>
        <begin position="231"/>
        <end position="249"/>
    </location>
</feature>
<keyword evidence="10" id="KW-0739">Sodium transport</keyword>
<feature type="transmembrane region" description="Helical" evidence="12">
    <location>
        <begin position="77"/>
        <end position="98"/>
    </location>
</feature>
<evidence type="ECO:0000256" key="1">
    <source>
        <dbReference type="ARBA" id="ARBA00004651"/>
    </source>
</evidence>
<dbReference type="GO" id="GO:0006814">
    <property type="term" value="P:sodium ion transport"/>
    <property type="evidence" value="ECO:0007669"/>
    <property type="project" value="UniProtKB-KW"/>
</dbReference>
<evidence type="ECO:0000256" key="12">
    <source>
        <dbReference type="SAM" id="Phobius"/>
    </source>
</evidence>
<feature type="transmembrane region" description="Helical" evidence="12">
    <location>
        <begin position="464"/>
        <end position="486"/>
    </location>
</feature>
<keyword evidence="9 12" id="KW-0472">Membrane</keyword>
<dbReference type="OrthoDB" id="891563at2"/>
<keyword evidence="5 12" id="KW-0812">Transmembrane</keyword>
<evidence type="ECO:0000256" key="9">
    <source>
        <dbReference type="ARBA" id="ARBA00023136"/>
    </source>
</evidence>
<dbReference type="RefSeq" id="WP_090246418.1">
    <property type="nucleotide sequence ID" value="NZ_FPAS01000001.1"/>
</dbReference>
<evidence type="ECO:0000313" key="13">
    <source>
        <dbReference type="EMBL" id="SFT46711.1"/>
    </source>
</evidence>
<dbReference type="PANTHER" id="PTHR42985:SF47">
    <property type="entry name" value="INTEGRAL MEMBRANE TRANSPORT PROTEIN"/>
    <property type="match status" value="1"/>
</dbReference>
<feature type="transmembrane region" description="Helical" evidence="12">
    <location>
        <begin position="44"/>
        <end position="62"/>
    </location>
</feature>
<dbReference type="InterPro" id="IPR001734">
    <property type="entry name" value="Na/solute_symporter"/>
</dbReference>
<comment type="subcellular location">
    <subcellularLocation>
        <location evidence="1">Cell membrane</location>
        <topology evidence="1">Multi-pass membrane protein</topology>
    </subcellularLocation>
</comment>
<evidence type="ECO:0000313" key="14">
    <source>
        <dbReference type="Proteomes" id="UP000236454"/>
    </source>
</evidence>
<dbReference type="GO" id="GO:0005886">
    <property type="term" value="C:plasma membrane"/>
    <property type="evidence" value="ECO:0007669"/>
    <property type="project" value="UniProtKB-SubCell"/>
</dbReference>
<keyword evidence="7" id="KW-0915">Sodium</keyword>
<dbReference type="EMBL" id="FPAS01000001">
    <property type="protein sequence ID" value="SFT46711.1"/>
    <property type="molecule type" value="Genomic_DNA"/>
</dbReference>
<evidence type="ECO:0000256" key="5">
    <source>
        <dbReference type="ARBA" id="ARBA00022692"/>
    </source>
</evidence>
<proteinExistence type="inferred from homology"/>
<evidence type="ECO:0000256" key="6">
    <source>
        <dbReference type="ARBA" id="ARBA00022989"/>
    </source>
</evidence>
<dbReference type="AlphaFoldDB" id="A0A1I6Y8V3"/>
<evidence type="ECO:0000256" key="2">
    <source>
        <dbReference type="ARBA" id="ARBA00006434"/>
    </source>
</evidence>
<dbReference type="Gene3D" id="1.20.1730.10">
    <property type="entry name" value="Sodium/glucose cotransporter"/>
    <property type="match status" value="1"/>
</dbReference>